<gene>
    <name evidence="12" type="ORF">GLOINDRAFT_92447</name>
</gene>
<keyword evidence="1 7" id="KW-0547">Nucleotide-binding</keyword>
<dbReference type="GO" id="GO:0016787">
    <property type="term" value="F:hydrolase activity"/>
    <property type="evidence" value="ECO:0007669"/>
    <property type="project" value="UniProtKB-KW"/>
</dbReference>
<name>U9UP04_RHIID</name>
<dbReference type="InterPro" id="IPR000629">
    <property type="entry name" value="RNA-helicase_DEAD-box_CS"/>
</dbReference>
<feature type="domain" description="Helicase C-terminal" evidence="10">
    <location>
        <begin position="647"/>
        <end position="794"/>
    </location>
</feature>
<evidence type="ECO:0000256" key="6">
    <source>
        <dbReference type="PROSITE-ProRule" id="PRU00552"/>
    </source>
</evidence>
<feature type="short sequence motif" description="Q motif" evidence="6">
    <location>
        <begin position="429"/>
        <end position="457"/>
    </location>
</feature>
<dbReference type="PROSITE" id="PS51195">
    <property type="entry name" value="Q_MOTIF"/>
    <property type="match status" value="1"/>
</dbReference>
<feature type="non-terminal residue" evidence="12">
    <location>
        <position position="794"/>
    </location>
</feature>
<dbReference type="GO" id="GO:0005829">
    <property type="term" value="C:cytosol"/>
    <property type="evidence" value="ECO:0007669"/>
    <property type="project" value="TreeGrafter"/>
</dbReference>
<evidence type="ECO:0000256" key="1">
    <source>
        <dbReference type="ARBA" id="ARBA00022741"/>
    </source>
</evidence>
<dbReference type="EMBL" id="KI277470">
    <property type="protein sequence ID" value="ESA20273.1"/>
    <property type="molecule type" value="Genomic_DNA"/>
</dbReference>
<dbReference type="PROSITE" id="PS51194">
    <property type="entry name" value="HELICASE_CTER"/>
    <property type="match status" value="1"/>
</dbReference>
<evidence type="ECO:0000259" key="11">
    <source>
        <dbReference type="PROSITE" id="PS51195"/>
    </source>
</evidence>
<comment type="similarity">
    <text evidence="7">Belongs to the DEAD box helicase family.</text>
</comment>
<dbReference type="InterPro" id="IPR014001">
    <property type="entry name" value="Helicase_ATP-bd"/>
</dbReference>
<evidence type="ECO:0000259" key="10">
    <source>
        <dbReference type="PROSITE" id="PS51194"/>
    </source>
</evidence>
<keyword evidence="4 7" id="KW-0067">ATP-binding</keyword>
<evidence type="ECO:0000256" key="8">
    <source>
        <dbReference type="SAM" id="SignalP"/>
    </source>
</evidence>
<keyword evidence="8" id="KW-0732">Signal</keyword>
<dbReference type="GO" id="GO:0003723">
    <property type="term" value="F:RNA binding"/>
    <property type="evidence" value="ECO:0007669"/>
    <property type="project" value="UniProtKB-KW"/>
</dbReference>
<feature type="chain" id="PRO_5004689609" evidence="8">
    <location>
        <begin position="20"/>
        <end position="794"/>
    </location>
</feature>
<dbReference type="VEuPathDB" id="FungiDB:RhiirFUN_001624"/>
<reference evidence="12" key="1">
    <citation type="submission" date="2013-07" db="EMBL/GenBank/DDBJ databases">
        <title>The genome of an arbuscular mycorrhizal fungus provides insights into the evolution of the oldest plant symbiosis.</title>
        <authorList>
            <consortium name="DOE Joint Genome Institute"/>
            <person name="Tisserant E."/>
            <person name="Malbreil M."/>
            <person name="Kuo A."/>
            <person name="Kohler A."/>
            <person name="Symeonidi A."/>
            <person name="Balestrini R."/>
            <person name="Charron P."/>
            <person name="Duensing N."/>
            <person name="Frei-dit-Frey N."/>
            <person name="Gianinazzi-Pearson V."/>
            <person name="Gilbert B."/>
            <person name="Handa Y."/>
            <person name="Hijri M."/>
            <person name="Kaul R."/>
            <person name="Kawaguchi M."/>
            <person name="Krajinski F."/>
            <person name="Lammers P."/>
            <person name="Lapierre D."/>
            <person name="Masclaux F.G."/>
            <person name="Murat C."/>
            <person name="Morin E."/>
            <person name="Ndikumana S."/>
            <person name="Pagni M."/>
            <person name="Petitpierre D."/>
            <person name="Requena N."/>
            <person name="Rosikiewicz P."/>
            <person name="Riley R."/>
            <person name="Saito K."/>
            <person name="San Clemente H."/>
            <person name="Shapiro H."/>
            <person name="van Tuinen D."/>
            <person name="Becard G."/>
            <person name="Bonfante P."/>
            <person name="Paszkowski U."/>
            <person name="Shachar-Hill Y."/>
            <person name="Young J.P."/>
            <person name="Sanders I.R."/>
            <person name="Henrissat B."/>
            <person name="Rensing S.A."/>
            <person name="Grigoriev I.V."/>
            <person name="Corradi N."/>
            <person name="Roux C."/>
            <person name="Martin F."/>
        </authorList>
    </citation>
    <scope>NUCLEOTIDE SEQUENCE</scope>
    <source>
        <strain evidence="12">DAOM 197198</strain>
    </source>
</reference>
<dbReference type="Gene3D" id="3.40.50.300">
    <property type="entry name" value="P-loop containing nucleotide triphosphate hydrolases"/>
    <property type="match status" value="2"/>
</dbReference>
<evidence type="ECO:0000256" key="2">
    <source>
        <dbReference type="ARBA" id="ARBA00022801"/>
    </source>
</evidence>
<evidence type="ECO:0000256" key="7">
    <source>
        <dbReference type="RuleBase" id="RU000492"/>
    </source>
</evidence>
<dbReference type="InterPro" id="IPR027417">
    <property type="entry name" value="P-loop_NTPase"/>
</dbReference>
<evidence type="ECO:0000256" key="5">
    <source>
        <dbReference type="ARBA" id="ARBA00022884"/>
    </source>
</evidence>
<evidence type="ECO:0000256" key="4">
    <source>
        <dbReference type="ARBA" id="ARBA00022840"/>
    </source>
</evidence>
<dbReference type="eggNOG" id="KOG0340">
    <property type="taxonomic scope" value="Eukaryota"/>
</dbReference>
<dbReference type="Pfam" id="PF00271">
    <property type="entry name" value="Helicase_C"/>
    <property type="match status" value="1"/>
</dbReference>
<dbReference type="CDD" id="cd18787">
    <property type="entry name" value="SF2_C_DEAD"/>
    <property type="match status" value="1"/>
</dbReference>
<dbReference type="InterPro" id="IPR001650">
    <property type="entry name" value="Helicase_C-like"/>
</dbReference>
<dbReference type="PROSITE" id="PS00039">
    <property type="entry name" value="DEAD_ATP_HELICASE"/>
    <property type="match status" value="1"/>
</dbReference>
<dbReference type="AlphaFoldDB" id="U9UP04"/>
<accession>U9UP04</accession>
<keyword evidence="5" id="KW-0694">RNA-binding</keyword>
<evidence type="ECO:0000256" key="3">
    <source>
        <dbReference type="ARBA" id="ARBA00022806"/>
    </source>
</evidence>
<dbReference type="InterPro" id="IPR011545">
    <property type="entry name" value="DEAD/DEAH_box_helicase_dom"/>
</dbReference>
<dbReference type="GO" id="GO:0005524">
    <property type="term" value="F:ATP binding"/>
    <property type="evidence" value="ECO:0007669"/>
    <property type="project" value="UniProtKB-KW"/>
</dbReference>
<dbReference type="PANTHER" id="PTHR47959:SF24">
    <property type="entry name" value="ATP-DEPENDENT RNA HELICASE"/>
    <property type="match status" value="1"/>
</dbReference>
<evidence type="ECO:0000313" key="12">
    <source>
        <dbReference type="EMBL" id="ESA20273.1"/>
    </source>
</evidence>
<dbReference type="Pfam" id="PF00270">
    <property type="entry name" value="DEAD"/>
    <property type="match status" value="1"/>
</dbReference>
<dbReference type="PANTHER" id="PTHR47959">
    <property type="entry name" value="ATP-DEPENDENT RNA HELICASE RHLE-RELATED"/>
    <property type="match status" value="1"/>
</dbReference>
<keyword evidence="3 7" id="KW-0347">Helicase</keyword>
<feature type="domain" description="Helicase ATP-binding" evidence="9">
    <location>
        <begin position="460"/>
        <end position="632"/>
    </location>
</feature>
<dbReference type="InterPro" id="IPR050079">
    <property type="entry name" value="DEAD_box_RNA_helicase"/>
</dbReference>
<organism evidence="12">
    <name type="scientific">Rhizophagus irregularis (strain DAOM 181602 / DAOM 197198 / MUCL 43194)</name>
    <name type="common">Arbuscular mycorrhizal fungus</name>
    <name type="synonym">Glomus intraradices</name>
    <dbReference type="NCBI Taxonomy" id="747089"/>
    <lineage>
        <taxon>Eukaryota</taxon>
        <taxon>Fungi</taxon>
        <taxon>Fungi incertae sedis</taxon>
        <taxon>Mucoromycota</taxon>
        <taxon>Glomeromycotina</taxon>
        <taxon>Glomeromycetes</taxon>
        <taxon>Glomerales</taxon>
        <taxon>Glomeraceae</taxon>
        <taxon>Rhizophagus</taxon>
    </lineage>
</organism>
<sequence length="794" mass="90788">MYWTISQWLVSCWLYRVLNYEEEVNECQTDRIEDCIIRFAPDERFNNDEYNEIEEENERKTILVARELCNLFKNRCRTFHDLHLENKAIQSNEFLFLPSSTDPCNYLTNLRQLVCLGDNKSELLLAISEVCKNLRKVSIGFPLALQWKSHYESDAMSLGTLIEKQTRLESVCLYGYKRLISYLIGSLLSQSMSLNILELMYTDFREAQDYQSLALLPSCKNLKSLKIHNCFIPPDERIMPLTSLQQLEEFDFCNEWNPLYPLIQQKFWDELFLNNANTLRKLSLWWVRSDSKDGAKIIESITKRCSKNISILHLPILFTHEILTLFDHCRQLKEFSFSGDDLDANEFLSQLGAFTPTTLRSLTIKDGHSGGWNFTEKSLYSFLSSCQAKLQIMDLTSCSCMTDRHYDVIKSEKFINVIESQKTSKNPSKTFEELGLNPWLIDALKAMSIKFPSEIQKVCIPQILNGKDCIGGAKTGSGKTAAFALPILQKLSEDPFGVFALVLTPTRELAFQIADQFRVLGKSINLKECVVVGGLDMMSQSLQLSRKPHVVIATPGRLVDHINSSAIAPCLSRIRFLVLDEADRLLSDTFAEDLAVIFDTIPKKRQTLLFTATMTENILQLQDAQEEDPNRKPFIYQVKSDISTVSTLSQFYVFIPSHIREPYLTHLLRSEELSNKSTIIFCGRCRTAELLRVMLVELDIRCTSLHSMMSQKERLNSLGKFKAEIVRVLIATDVGSRGLDIPTVQLVVNFDIPRDPTDYIHRVGRTARAGRGGIALSIVTERDIELVQNIETRI</sequence>
<dbReference type="Gene3D" id="3.80.10.10">
    <property type="entry name" value="Ribonuclease Inhibitor"/>
    <property type="match status" value="1"/>
</dbReference>
<dbReference type="SUPFAM" id="SSF52540">
    <property type="entry name" value="P-loop containing nucleoside triphosphate hydrolases"/>
    <property type="match status" value="1"/>
</dbReference>
<feature type="signal peptide" evidence="8">
    <location>
        <begin position="1"/>
        <end position="19"/>
    </location>
</feature>
<feature type="domain" description="DEAD-box RNA helicase Q" evidence="11">
    <location>
        <begin position="429"/>
        <end position="457"/>
    </location>
</feature>
<dbReference type="GO" id="GO:0003724">
    <property type="term" value="F:RNA helicase activity"/>
    <property type="evidence" value="ECO:0007669"/>
    <property type="project" value="InterPro"/>
</dbReference>
<proteinExistence type="inferred from homology"/>
<dbReference type="CDD" id="cd17955">
    <property type="entry name" value="DEADc_DDX49"/>
    <property type="match status" value="1"/>
</dbReference>
<dbReference type="SUPFAM" id="SSF52047">
    <property type="entry name" value="RNI-like"/>
    <property type="match status" value="1"/>
</dbReference>
<dbReference type="InterPro" id="IPR032675">
    <property type="entry name" value="LRR_dom_sf"/>
</dbReference>
<evidence type="ECO:0000259" key="9">
    <source>
        <dbReference type="PROSITE" id="PS51192"/>
    </source>
</evidence>
<dbReference type="HOGENOM" id="CLU_353985_0_0_1"/>
<dbReference type="PROSITE" id="PS51192">
    <property type="entry name" value="HELICASE_ATP_BIND_1"/>
    <property type="match status" value="1"/>
</dbReference>
<dbReference type="SMART" id="SM00487">
    <property type="entry name" value="DEXDc"/>
    <property type="match status" value="1"/>
</dbReference>
<dbReference type="SMART" id="SM00490">
    <property type="entry name" value="HELICc"/>
    <property type="match status" value="1"/>
</dbReference>
<protein>
    <submittedName>
        <fullName evidence="12">Uncharacterized protein</fullName>
    </submittedName>
</protein>
<dbReference type="VEuPathDB" id="FungiDB:RhiirFUN_018258"/>
<dbReference type="InterPro" id="IPR014014">
    <property type="entry name" value="RNA_helicase_DEAD_Q_motif"/>
</dbReference>
<keyword evidence="2 7" id="KW-0378">Hydrolase</keyword>